<dbReference type="AlphaFoldDB" id="E2Q687"/>
<reference evidence="2 3" key="1">
    <citation type="journal article" date="2010" name="Genome Biol. Evol.">
        <title>The sequence of a 1.8-mb bacterial linear plasmid reveals a rich evolutionary reservoir of secondary metabolic pathways.</title>
        <authorList>
            <person name="Medema M.H."/>
            <person name="Trefzer A."/>
            <person name="Kovalchuk A."/>
            <person name="van den Berg M."/>
            <person name="Mueller U."/>
            <person name="Heijne W."/>
            <person name="Wu L."/>
            <person name="Alam M.T."/>
            <person name="Ronning C.M."/>
            <person name="Nierman W.C."/>
            <person name="Bovenberg R.A.L."/>
            <person name="Breitling R."/>
            <person name="Takano E."/>
        </authorList>
    </citation>
    <scope>NUCLEOTIDE SEQUENCE [LARGE SCALE GENOMIC DNA]</scope>
    <source>
        <strain evidence="3">ATCC 27064 / DSM 738 / JCM 4710 / NBRC 13307 / NCIMB 12785 / NRRL 3585 / VKM Ac-602</strain>
    </source>
</reference>
<dbReference type="RefSeq" id="WP_003960687.1">
    <property type="nucleotide sequence ID" value="NZ_CM000913.1"/>
</dbReference>
<accession>E2Q687</accession>
<proteinExistence type="predicted"/>
<organism evidence="2 3">
    <name type="scientific">Streptomyces clavuligerus</name>
    <dbReference type="NCBI Taxonomy" id="1901"/>
    <lineage>
        <taxon>Bacteria</taxon>
        <taxon>Bacillati</taxon>
        <taxon>Actinomycetota</taxon>
        <taxon>Actinomycetes</taxon>
        <taxon>Kitasatosporales</taxon>
        <taxon>Streptomycetaceae</taxon>
        <taxon>Streptomyces</taxon>
    </lineage>
</organism>
<dbReference type="EMBL" id="CM000913">
    <property type="protein sequence ID" value="EFG07211.1"/>
    <property type="molecule type" value="Genomic_DNA"/>
</dbReference>
<dbReference type="STRING" id="1901.BB341_17625"/>
<name>E2Q687_STRCL</name>
<dbReference type="OrthoDB" id="2570531at2"/>
<dbReference type="Pfam" id="PF01636">
    <property type="entry name" value="APH"/>
    <property type="match status" value="1"/>
</dbReference>
<dbReference type="InterPro" id="IPR011009">
    <property type="entry name" value="Kinase-like_dom_sf"/>
</dbReference>
<evidence type="ECO:0000259" key="1">
    <source>
        <dbReference type="Pfam" id="PF01636"/>
    </source>
</evidence>
<dbReference type="KEGG" id="sclf:BB341_17625"/>
<protein>
    <submittedName>
        <fullName evidence="2">Aminoglycoside phosphotransferase</fullName>
    </submittedName>
</protein>
<dbReference type="eggNOG" id="COG0510">
    <property type="taxonomic scope" value="Bacteria"/>
</dbReference>
<dbReference type="InterPro" id="IPR002575">
    <property type="entry name" value="Aminoglycoside_PTrfase"/>
</dbReference>
<dbReference type="Gene3D" id="3.90.1200.10">
    <property type="match status" value="1"/>
</dbReference>
<sequence length="263" mass="28792">MTERVQWEELPVELRAAVEARTGPVIAAETVASGFNCTLALKVHTRRGGRLFLKGVRVSDTAGMDGLLWEQQLNKVVGDVGPTICHQFEAGGWLALAFIHIDGRHVDYAPGTGDLEAVTRTLRRMQHLGPPAVHVPQLSDRFDGPLTREEAAALHGTNLLHTDTNPHNVMIGRDGAAYVVDWAMPALGPAWVDVAYTARWLMAFGQPPEDAMAWLNGFTSWRQADRAAVETFVEVTCREATARLGEKDSAPTNARFRHLLGSP</sequence>
<dbReference type="GO" id="GO:0016740">
    <property type="term" value="F:transferase activity"/>
    <property type="evidence" value="ECO:0007669"/>
    <property type="project" value="UniProtKB-KW"/>
</dbReference>
<evidence type="ECO:0000313" key="3">
    <source>
        <dbReference type="Proteomes" id="UP000002357"/>
    </source>
</evidence>
<dbReference type="SUPFAM" id="SSF56112">
    <property type="entry name" value="Protein kinase-like (PK-like)"/>
    <property type="match status" value="1"/>
</dbReference>
<keyword evidence="2" id="KW-0808">Transferase</keyword>
<gene>
    <name evidence="2" type="ORF">SCLAV_2138</name>
</gene>
<dbReference type="Proteomes" id="UP000002357">
    <property type="component" value="Chromosome"/>
</dbReference>
<keyword evidence="3" id="KW-1185">Reference proteome</keyword>
<dbReference type="GeneID" id="93731269"/>
<feature type="domain" description="Aminoglycoside phosphotransferase" evidence="1">
    <location>
        <begin position="159"/>
        <end position="218"/>
    </location>
</feature>
<evidence type="ECO:0000313" key="2">
    <source>
        <dbReference type="EMBL" id="EFG07211.1"/>
    </source>
</evidence>